<dbReference type="EMBL" id="POUA01000201">
    <property type="protein sequence ID" value="PZG39767.1"/>
    <property type="molecule type" value="Genomic_DNA"/>
</dbReference>
<dbReference type="AlphaFoldDB" id="A0A2W2H0C9"/>
<evidence type="ECO:0000256" key="6">
    <source>
        <dbReference type="PROSITE-ProRule" id="PRU01373"/>
    </source>
</evidence>
<protein>
    <recommendedName>
        <fullName evidence="8">L,D-TPase catalytic domain-containing protein</fullName>
    </recommendedName>
</protein>
<dbReference type="Proteomes" id="UP000248544">
    <property type="component" value="Unassembled WGS sequence"/>
</dbReference>
<dbReference type="PROSITE" id="PS52029">
    <property type="entry name" value="LD_TPASE"/>
    <property type="match status" value="1"/>
</dbReference>
<accession>A0A2W2H0C9</accession>
<keyword evidence="3 6" id="KW-0133">Cell shape</keyword>
<dbReference type="UniPathway" id="UPA00219"/>
<evidence type="ECO:0000259" key="8">
    <source>
        <dbReference type="PROSITE" id="PS52029"/>
    </source>
</evidence>
<dbReference type="Gene3D" id="2.40.440.10">
    <property type="entry name" value="L,D-transpeptidase catalytic domain-like"/>
    <property type="match status" value="1"/>
</dbReference>
<evidence type="ECO:0000313" key="10">
    <source>
        <dbReference type="Proteomes" id="UP000248544"/>
    </source>
</evidence>
<keyword evidence="4 6" id="KW-0573">Peptidoglycan synthesis</keyword>
<evidence type="ECO:0000256" key="2">
    <source>
        <dbReference type="ARBA" id="ARBA00022679"/>
    </source>
</evidence>
<gene>
    <name evidence="9" type="ORF">C1I98_23310</name>
</gene>
<comment type="pathway">
    <text evidence="1 6">Cell wall biogenesis; peptidoglycan biosynthesis.</text>
</comment>
<keyword evidence="7" id="KW-0812">Transmembrane</keyword>
<keyword evidence="2" id="KW-0808">Transferase</keyword>
<reference evidence="9 10" key="1">
    <citation type="submission" date="2018-01" db="EMBL/GenBank/DDBJ databases">
        <title>Draft genome sequence of Sphaerisporangium sp. 7K107.</title>
        <authorList>
            <person name="Sahin N."/>
            <person name="Saygin H."/>
            <person name="Ay H."/>
        </authorList>
    </citation>
    <scope>NUCLEOTIDE SEQUENCE [LARGE SCALE GENOMIC DNA]</scope>
    <source>
        <strain evidence="9 10">7K107</strain>
    </source>
</reference>
<dbReference type="GO" id="GO:0071555">
    <property type="term" value="P:cell wall organization"/>
    <property type="evidence" value="ECO:0007669"/>
    <property type="project" value="UniProtKB-UniRule"/>
</dbReference>
<dbReference type="GO" id="GO:0005576">
    <property type="term" value="C:extracellular region"/>
    <property type="evidence" value="ECO:0007669"/>
    <property type="project" value="TreeGrafter"/>
</dbReference>
<keyword evidence="5 6" id="KW-0961">Cell wall biogenesis/degradation</keyword>
<feature type="active site" description="Proton donor/acceptor" evidence="6">
    <location>
        <position position="213"/>
    </location>
</feature>
<dbReference type="InterPro" id="IPR050979">
    <property type="entry name" value="LD-transpeptidase"/>
</dbReference>
<evidence type="ECO:0000256" key="7">
    <source>
        <dbReference type="SAM" id="Phobius"/>
    </source>
</evidence>
<dbReference type="InterPro" id="IPR005490">
    <property type="entry name" value="LD_TPept_cat_dom"/>
</dbReference>
<organism evidence="9 10">
    <name type="scientific">Spongiactinospora gelatinilytica</name>
    <dbReference type="NCBI Taxonomy" id="2666298"/>
    <lineage>
        <taxon>Bacteria</taxon>
        <taxon>Bacillati</taxon>
        <taxon>Actinomycetota</taxon>
        <taxon>Actinomycetes</taxon>
        <taxon>Streptosporangiales</taxon>
        <taxon>Streptosporangiaceae</taxon>
        <taxon>Spongiactinospora</taxon>
    </lineage>
</organism>
<dbReference type="SUPFAM" id="SSF141523">
    <property type="entry name" value="L,D-transpeptidase catalytic domain-like"/>
    <property type="match status" value="1"/>
</dbReference>
<keyword evidence="7" id="KW-0472">Membrane</keyword>
<feature type="transmembrane region" description="Helical" evidence="7">
    <location>
        <begin position="12"/>
        <end position="30"/>
    </location>
</feature>
<dbReference type="InterPro" id="IPR038063">
    <property type="entry name" value="Transpep_catalytic_dom"/>
</dbReference>
<keyword evidence="10" id="KW-1185">Reference proteome</keyword>
<evidence type="ECO:0000256" key="5">
    <source>
        <dbReference type="ARBA" id="ARBA00023316"/>
    </source>
</evidence>
<comment type="caution">
    <text evidence="9">The sequence shown here is derived from an EMBL/GenBank/DDBJ whole genome shotgun (WGS) entry which is preliminary data.</text>
</comment>
<dbReference type="GO" id="GO:0008360">
    <property type="term" value="P:regulation of cell shape"/>
    <property type="evidence" value="ECO:0007669"/>
    <property type="project" value="UniProtKB-UniRule"/>
</dbReference>
<evidence type="ECO:0000313" key="9">
    <source>
        <dbReference type="EMBL" id="PZG39767.1"/>
    </source>
</evidence>
<dbReference type="GO" id="GO:0016740">
    <property type="term" value="F:transferase activity"/>
    <property type="evidence" value="ECO:0007669"/>
    <property type="project" value="UniProtKB-KW"/>
</dbReference>
<keyword evidence="7" id="KW-1133">Transmembrane helix</keyword>
<evidence type="ECO:0000256" key="4">
    <source>
        <dbReference type="ARBA" id="ARBA00022984"/>
    </source>
</evidence>
<feature type="active site" description="Nucleophile" evidence="6">
    <location>
        <position position="229"/>
    </location>
</feature>
<dbReference type="Pfam" id="PF03734">
    <property type="entry name" value="YkuD"/>
    <property type="match status" value="1"/>
</dbReference>
<name>A0A2W2H0C9_9ACTN</name>
<dbReference type="CDD" id="cd16913">
    <property type="entry name" value="YkuD_like"/>
    <property type="match status" value="1"/>
</dbReference>
<sequence length="253" mass="26291">MSQRAARRRPYGGISIVAVLMMFAAGSSVSPEAGMTFLPQATTFTALGGVARDTAPLSEGTGVVVHPVGDRPVHARPGGPPVAVLPSLQLGNPTWVPVVQTKPGWLKVLLPSRPNRATGWISGAGGGLRVARTPYLVRVERAARRLTVYRSGRAIGRWTVGVGAPKTPTPLGRTFVLALLRGQGESGSTVMPTGTHSATLDSYGGGPGTVAFHGWPDKSVFGRAVSHGCIRAPDSALEALSRVPLGTVVIITR</sequence>
<evidence type="ECO:0000256" key="3">
    <source>
        <dbReference type="ARBA" id="ARBA00022960"/>
    </source>
</evidence>
<dbReference type="PANTHER" id="PTHR30582">
    <property type="entry name" value="L,D-TRANSPEPTIDASE"/>
    <property type="match status" value="1"/>
</dbReference>
<evidence type="ECO:0000256" key="1">
    <source>
        <dbReference type="ARBA" id="ARBA00004752"/>
    </source>
</evidence>
<dbReference type="GO" id="GO:0018104">
    <property type="term" value="P:peptidoglycan-protein cross-linking"/>
    <property type="evidence" value="ECO:0007669"/>
    <property type="project" value="TreeGrafter"/>
</dbReference>
<dbReference type="RefSeq" id="WP_111169566.1">
    <property type="nucleotide sequence ID" value="NZ_POUA01000201.1"/>
</dbReference>
<dbReference type="GO" id="GO:0071972">
    <property type="term" value="F:peptidoglycan L,D-transpeptidase activity"/>
    <property type="evidence" value="ECO:0007669"/>
    <property type="project" value="TreeGrafter"/>
</dbReference>
<proteinExistence type="predicted"/>
<feature type="domain" description="L,D-TPase catalytic" evidence="8">
    <location>
        <begin position="135"/>
        <end position="252"/>
    </location>
</feature>